<sequence length="46" mass="5190">MSDGDGFNNNLVEYNMLHVGLIAKAQSFIIDCVGFKDARIFRLRSI</sequence>
<dbReference type="Proteomes" id="UP000316916">
    <property type="component" value="Unassembled WGS sequence"/>
</dbReference>
<gene>
    <name evidence="1" type="ORF">SAMN06265171_101992</name>
</gene>
<proteinExistence type="predicted"/>
<accession>A0A521BHL8</accession>
<evidence type="ECO:0000313" key="2">
    <source>
        <dbReference type="Proteomes" id="UP000316916"/>
    </source>
</evidence>
<reference evidence="1 2" key="1">
    <citation type="submission" date="2017-05" db="EMBL/GenBank/DDBJ databases">
        <authorList>
            <person name="Varghese N."/>
            <person name="Submissions S."/>
        </authorList>
    </citation>
    <scope>NUCLEOTIDE SEQUENCE [LARGE SCALE GENOMIC DNA]</scope>
    <source>
        <strain evidence="1 2">DSM 29371</strain>
    </source>
</reference>
<dbReference type="AlphaFoldDB" id="A0A521BHL8"/>
<dbReference type="EMBL" id="FXTC01000001">
    <property type="protein sequence ID" value="SMO46210.1"/>
    <property type="molecule type" value="Genomic_DNA"/>
</dbReference>
<evidence type="ECO:0000313" key="1">
    <source>
        <dbReference type="EMBL" id="SMO46210.1"/>
    </source>
</evidence>
<protein>
    <submittedName>
        <fullName evidence="1">Uncharacterized protein</fullName>
    </submittedName>
</protein>
<organism evidence="1 2">
    <name type="scientific">Chryseobacterium rhizoplanae</name>
    <dbReference type="NCBI Taxonomy" id="1609531"/>
    <lineage>
        <taxon>Bacteria</taxon>
        <taxon>Pseudomonadati</taxon>
        <taxon>Bacteroidota</taxon>
        <taxon>Flavobacteriia</taxon>
        <taxon>Flavobacteriales</taxon>
        <taxon>Weeksellaceae</taxon>
        <taxon>Chryseobacterium group</taxon>
        <taxon>Chryseobacterium</taxon>
    </lineage>
</organism>
<keyword evidence="2" id="KW-1185">Reference proteome</keyword>
<name>A0A521BHL8_9FLAO</name>